<dbReference type="GO" id="GO:0016853">
    <property type="term" value="F:isomerase activity"/>
    <property type="evidence" value="ECO:0007669"/>
    <property type="project" value="UniProtKB-KW"/>
</dbReference>
<sequence length="465" mass="50504">MPSEYASKIPSLIPLEKAGPKGYIRFVFPIELGDSYDADEVFGILKQGLEAAKERIPTLACEGVPDTEAKQAGVLKLQKYTDYDTITKKDLRGPGAFPHTYADIKAKGFPVEAFNGDLLCHRFTWPTPEERLPVADCQANFIPGGLLLTCCFFHVFGDAKAYYTWLETWAEECRRLQGETGPRNEIPDVFFTDREKHMTPSGRHAGKPEDHPEVLVLPFTPPGSPPKMISREHVGQVFRLSAEQLAALKADAAPANAADAAGQTWVSTNDALSALMWRSVMAAQFSLDALEGEPTSVFNIAVDGRPRTNPPVHPRTLGNWLGWVMPQMPIRRMLARASVADPAAVIRAAVARLDEEYVDSLGTLFESVVDVDRVVATAFVDVPGCNCVQTSWINLGVYDLAWGDKLGGRIQAVRSPDVGVINGGSLVLPALPGGGIELIIGVESKSLPKLLSDPLLAKYATAITL</sequence>
<dbReference type="PANTHER" id="PTHR31642:SF310">
    <property type="entry name" value="FATTY ALCOHOL:CAFFEOYL-COA ACYLTRANSFERASE"/>
    <property type="match status" value="1"/>
</dbReference>
<evidence type="ECO:0000313" key="3">
    <source>
        <dbReference type="EMBL" id="GAP83083.2"/>
    </source>
</evidence>
<reference evidence="3" key="1">
    <citation type="submission" date="2016-03" db="EMBL/GenBank/DDBJ databases">
        <title>Draft genome sequence of Rosellinia necatrix.</title>
        <authorList>
            <person name="Kanematsu S."/>
        </authorList>
    </citation>
    <scope>NUCLEOTIDE SEQUENCE [LARGE SCALE GENOMIC DNA]</scope>
    <source>
        <strain evidence="3">W97</strain>
    </source>
</reference>
<evidence type="ECO:0000256" key="1">
    <source>
        <dbReference type="ARBA" id="ARBA00022679"/>
    </source>
</evidence>
<dbReference type="Pfam" id="PF22664">
    <property type="entry name" value="TRI-like_N"/>
    <property type="match status" value="1"/>
</dbReference>
<dbReference type="Gene3D" id="3.30.559.10">
    <property type="entry name" value="Chloramphenicol acetyltransferase-like domain"/>
    <property type="match status" value="2"/>
</dbReference>
<dbReference type="STRING" id="77044.A0A1S7UIN9"/>
<dbReference type="SUPFAM" id="SSF52777">
    <property type="entry name" value="CoA-dependent acyltransferases"/>
    <property type="match status" value="1"/>
</dbReference>
<dbReference type="InterPro" id="IPR050317">
    <property type="entry name" value="Plant_Fungal_Acyltransferase"/>
</dbReference>
<name>A0A1S7UIN9_ROSNE</name>
<dbReference type="GO" id="GO:0016747">
    <property type="term" value="F:acyltransferase activity, transferring groups other than amino-acyl groups"/>
    <property type="evidence" value="ECO:0007669"/>
    <property type="project" value="TreeGrafter"/>
</dbReference>
<evidence type="ECO:0000313" key="4">
    <source>
        <dbReference type="Proteomes" id="UP000054516"/>
    </source>
</evidence>
<dbReference type="InterPro" id="IPR023213">
    <property type="entry name" value="CAT-like_dom_sf"/>
</dbReference>
<evidence type="ECO:0000259" key="2">
    <source>
        <dbReference type="Pfam" id="PF22664"/>
    </source>
</evidence>
<protein>
    <submittedName>
        <fullName evidence="3">Putative enoyl-hydratase isomerase family protein</fullName>
    </submittedName>
</protein>
<keyword evidence="4" id="KW-1185">Reference proteome</keyword>
<dbReference type="EMBL" id="DF977449">
    <property type="protein sequence ID" value="GAP83083.2"/>
    <property type="molecule type" value="Genomic_DNA"/>
</dbReference>
<dbReference type="PANTHER" id="PTHR31642">
    <property type="entry name" value="TRICHOTHECENE 3-O-ACETYLTRANSFERASE"/>
    <property type="match status" value="1"/>
</dbReference>
<accession>A0A1S7UIN9</accession>
<dbReference type="Proteomes" id="UP000054516">
    <property type="component" value="Unassembled WGS sequence"/>
</dbReference>
<dbReference type="OMA" id="QCFEKVF"/>
<dbReference type="OrthoDB" id="1862401at2759"/>
<organism evidence="3">
    <name type="scientific">Rosellinia necatrix</name>
    <name type="common">White root-rot fungus</name>
    <dbReference type="NCBI Taxonomy" id="77044"/>
    <lineage>
        <taxon>Eukaryota</taxon>
        <taxon>Fungi</taxon>
        <taxon>Dikarya</taxon>
        <taxon>Ascomycota</taxon>
        <taxon>Pezizomycotina</taxon>
        <taxon>Sordariomycetes</taxon>
        <taxon>Xylariomycetidae</taxon>
        <taxon>Xylariales</taxon>
        <taxon>Xylariaceae</taxon>
        <taxon>Rosellinia</taxon>
    </lineage>
</organism>
<feature type="domain" description="Trichothecene 3-O-acetyltransferase-like N-terminal" evidence="2">
    <location>
        <begin position="25"/>
        <end position="159"/>
    </location>
</feature>
<keyword evidence="3" id="KW-0413">Isomerase</keyword>
<keyword evidence="1" id="KW-0808">Transferase</keyword>
<dbReference type="InterPro" id="IPR054710">
    <property type="entry name" value="Tri101-like_N"/>
</dbReference>
<dbReference type="GO" id="GO:0044550">
    <property type="term" value="P:secondary metabolite biosynthetic process"/>
    <property type="evidence" value="ECO:0007669"/>
    <property type="project" value="TreeGrafter"/>
</dbReference>
<proteinExistence type="predicted"/>
<gene>
    <name evidence="3" type="ORF">SAMD00023353_0400810</name>
</gene>
<dbReference type="AlphaFoldDB" id="A0A1S7UIN9"/>